<gene>
    <name evidence="5" type="ORF">Cvel_2649</name>
</gene>
<dbReference type="GO" id="GO:0006511">
    <property type="term" value="P:ubiquitin-dependent protein catabolic process"/>
    <property type="evidence" value="ECO:0007669"/>
    <property type="project" value="InterPro"/>
</dbReference>
<feature type="domain" description="SKP1 component dimerisation" evidence="3">
    <location>
        <begin position="112"/>
        <end position="140"/>
    </location>
</feature>
<evidence type="ECO:0000256" key="1">
    <source>
        <dbReference type="ARBA" id="ARBA00009993"/>
    </source>
</evidence>
<evidence type="ECO:0000259" key="3">
    <source>
        <dbReference type="Pfam" id="PF01466"/>
    </source>
</evidence>
<accession>A0A0G4F2E4</accession>
<name>A0A0G4F2E4_9ALVE</name>
<comment type="similarity">
    <text evidence="1">Belongs to the SKP1 family.</text>
</comment>
<sequence>MDRGEVELSSSDGTVFKVATAVACVSKLIGTTLEESAEKERIPFSNIETETLKKVIRYCEHHKDQQAPKVKRIGQAMSKWDTEFFDEIRHGDSNLDSLFRVLVASDYLQIDSLTDLCCLKLADMTKGETTDEIRLLFKLESLHEHKTAFRLHDFLRWLEPSEALSSLLKQEDFLGLAWLILYLLKENLVEVTPLVRSIDFSDCKLSPQKFLLLLGCLPKSVEELKFGRSMFDGEGCTLLCGFLKALSDSGGEGAHVPSLRRLWFDGCNLDDEKAKQLFPSLPKELEELNLEGNREIGSAGWGSLGARLKGLEGLKKLKLQSCNLDDETAKQLFPSLPGGLEELNLSFMFSDPGCA</sequence>
<organism evidence="5">
    <name type="scientific">Chromera velia CCMP2878</name>
    <dbReference type="NCBI Taxonomy" id="1169474"/>
    <lineage>
        <taxon>Eukaryota</taxon>
        <taxon>Sar</taxon>
        <taxon>Alveolata</taxon>
        <taxon>Colpodellida</taxon>
        <taxon>Chromeraceae</taxon>
        <taxon>Chromera</taxon>
    </lineage>
</organism>
<dbReference type="EMBL" id="CDMZ01000066">
    <property type="protein sequence ID" value="CEM05802.1"/>
    <property type="molecule type" value="Genomic_DNA"/>
</dbReference>
<evidence type="ECO:0000313" key="5">
    <source>
        <dbReference type="EMBL" id="CEM05802.1"/>
    </source>
</evidence>
<dbReference type="SUPFAM" id="SSF52047">
    <property type="entry name" value="RNI-like"/>
    <property type="match status" value="1"/>
</dbReference>
<dbReference type="Pfam" id="PF01466">
    <property type="entry name" value="Skp1"/>
    <property type="match status" value="1"/>
</dbReference>
<dbReference type="InterPro" id="IPR001232">
    <property type="entry name" value="SKP1-like"/>
</dbReference>
<dbReference type="Pfam" id="PF03931">
    <property type="entry name" value="Skp1_POZ"/>
    <property type="match status" value="1"/>
</dbReference>
<keyword evidence="2" id="KW-0833">Ubl conjugation pathway</keyword>
<dbReference type="InterPro" id="IPR016073">
    <property type="entry name" value="Skp1_comp_POZ"/>
</dbReference>
<feature type="domain" description="SKP1 component POZ" evidence="4">
    <location>
        <begin position="6"/>
        <end position="64"/>
    </location>
</feature>
<dbReference type="SUPFAM" id="SSF81382">
    <property type="entry name" value="Skp1 dimerisation domain-like"/>
    <property type="match status" value="1"/>
</dbReference>
<protein>
    <recommendedName>
        <fullName evidence="6">SKP1 component POZ domain-containing protein</fullName>
    </recommendedName>
</protein>
<dbReference type="InterPro" id="IPR032675">
    <property type="entry name" value="LRR_dom_sf"/>
</dbReference>
<dbReference type="Gene3D" id="3.80.10.10">
    <property type="entry name" value="Ribonuclease Inhibitor"/>
    <property type="match status" value="1"/>
</dbReference>
<dbReference type="InterPro" id="IPR011333">
    <property type="entry name" value="SKP1/BTB/POZ_sf"/>
</dbReference>
<dbReference type="VEuPathDB" id="CryptoDB:Cvel_2649"/>
<dbReference type="SUPFAM" id="SSF54695">
    <property type="entry name" value="POZ domain"/>
    <property type="match status" value="1"/>
</dbReference>
<dbReference type="InterPro" id="IPR016897">
    <property type="entry name" value="SKP1"/>
</dbReference>
<dbReference type="Gene3D" id="3.30.710.10">
    <property type="entry name" value="Potassium Channel Kv1.1, Chain A"/>
    <property type="match status" value="1"/>
</dbReference>
<evidence type="ECO:0000256" key="2">
    <source>
        <dbReference type="ARBA" id="ARBA00022786"/>
    </source>
</evidence>
<dbReference type="SMART" id="SM00512">
    <property type="entry name" value="Skp1"/>
    <property type="match status" value="1"/>
</dbReference>
<evidence type="ECO:0000259" key="4">
    <source>
        <dbReference type="Pfam" id="PF03931"/>
    </source>
</evidence>
<dbReference type="InterPro" id="IPR016072">
    <property type="entry name" value="Skp1_comp_dimer"/>
</dbReference>
<proteinExistence type="inferred from homology"/>
<dbReference type="PhylomeDB" id="A0A0G4F2E4"/>
<reference evidence="5" key="1">
    <citation type="submission" date="2014-11" db="EMBL/GenBank/DDBJ databases">
        <authorList>
            <person name="Otto D Thomas"/>
            <person name="Naeem Raeece"/>
        </authorList>
    </citation>
    <scope>NUCLEOTIDE SEQUENCE</scope>
</reference>
<dbReference type="InterPro" id="IPR036296">
    <property type="entry name" value="SKP1-like_dim_sf"/>
</dbReference>
<dbReference type="PANTHER" id="PTHR11165">
    <property type="entry name" value="SKP1"/>
    <property type="match status" value="1"/>
</dbReference>
<evidence type="ECO:0008006" key="6">
    <source>
        <dbReference type="Google" id="ProtNLM"/>
    </source>
</evidence>
<dbReference type="AlphaFoldDB" id="A0A0G4F2E4"/>